<dbReference type="PANTHER" id="PTHR44329">
    <property type="entry name" value="SERINE/THREONINE-PROTEIN KINASE TNNI3K-RELATED"/>
    <property type="match status" value="1"/>
</dbReference>
<dbReference type="Pfam" id="PF00069">
    <property type="entry name" value="Pkinase"/>
    <property type="match status" value="1"/>
</dbReference>
<dbReference type="OrthoDB" id="4062651at2759"/>
<feature type="domain" description="Protein kinase" evidence="1">
    <location>
        <begin position="199"/>
        <end position="446"/>
    </location>
</feature>
<dbReference type="GO" id="GO:0005524">
    <property type="term" value="F:ATP binding"/>
    <property type="evidence" value="ECO:0007669"/>
    <property type="project" value="InterPro"/>
</dbReference>
<dbReference type="InterPro" id="IPR000719">
    <property type="entry name" value="Prot_kinase_dom"/>
</dbReference>
<reference evidence="2" key="1">
    <citation type="submission" date="2021-07" db="EMBL/GenBank/DDBJ databases">
        <title>Elsinoe batatas strain:CRI-CJ2 Genome sequencing and assembly.</title>
        <authorList>
            <person name="Huang L."/>
        </authorList>
    </citation>
    <scope>NUCLEOTIDE SEQUENCE</scope>
    <source>
        <strain evidence="2">CRI-CJ2</strain>
    </source>
</reference>
<dbReference type="Gene3D" id="1.10.510.10">
    <property type="entry name" value="Transferase(Phosphotransferase) domain 1"/>
    <property type="match status" value="1"/>
</dbReference>
<dbReference type="GO" id="GO:0004674">
    <property type="term" value="F:protein serine/threonine kinase activity"/>
    <property type="evidence" value="ECO:0007669"/>
    <property type="project" value="TreeGrafter"/>
</dbReference>
<name>A0A8K0PE42_9PEZI</name>
<dbReference type="AlphaFoldDB" id="A0A8K0PE42"/>
<evidence type="ECO:0000313" key="3">
    <source>
        <dbReference type="Proteomes" id="UP000809789"/>
    </source>
</evidence>
<keyword evidence="3" id="KW-1185">Reference proteome</keyword>
<gene>
    <name evidence="2" type="ORF">KVT40_008749</name>
</gene>
<evidence type="ECO:0000259" key="1">
    <source>
        <dbReference type="PROSITE" id="PS50011"/>
    </source>
</evidence>
<dbReference type="InterPro" id="IPR051681">
    <property type="entry name" value="Ser/Thr_Kinases-Pseudokinases"/>
</dbReference>
<dbReference type="PROSITE" id="PS50011">
    <property type="entry name" value="PROTEIN_KINASE_DOM"/>
    <property type="match status" value="1"/>
</dbReference>
<accession>A0A8K0PE42</accession>
<protein>
    <recommendedName>
        <fullName evidence="1">Protein kinase domain-containing protein</fullName>
    </recommendedName>
</protein>
<dbReference type="InterPro" id="IPR011009">
    <property type="entry name" value="Kinase-like_dom_sf"/>
</dbReference>
<sequence length="479" mass="54920">MEASNLESGSVCEFTGPVEISSCLFLLRPINDVAIRSLDEPCNARTVETVTILKNDKSETFTGHMVRVRTRGTQKWAWNIGSGPLDDLKLTGIQFQHLSFSALGFADDDTKDEVTTVIEPHQNEEITLVDRLDVTQQWKRFKLKDRRQGLIRPRAILFGDYVYELYHPKLSVDERKKQRQLLRPVINTDPIRDILFDDLERLDRDIGHSWGRVDRHLDRNTGRVLALKLVLFARPLVDLKAAQSINVVRSLPLSKRPSGIGMYIWTPYFALNLESALAARKLRTLERIDVMAQALKGLRYPHCEIVQVHRNLKPSNILLQIKDDESIIAKIADLKFAAPHKIDVDGTGSDYRAPEARDRYPSGFPTAADIFSYAMVFSKAVYPKWWERKRSEMTDREYGAEQWRAIIRQMLLDRNHSLRDWLHRSLEWDPATRPTALELSVAVDSLQSRRKVPPIDNVMRNKFAGSYSSASSASDEEEL</sequence>
<dbReference type="Proteomes" id="UP000809789">
    <property type="component" value="Unassembled WGS sequence"/>
</dbReference>
<evidence type="ECO:0000313" key="2">
    <source>
        <dbReference type="EMBL" id="KAG8623773.1"/>
    </source>
</evidence>
<organism evidence="2 3">
    <name type="scientific">Elsinoe batatas</name>
    <dbReference type="NCBI Taxonomy" id="2601811"/>
    <lineage>
        <taxon>Eukaryota</taxon>
        <taxon>Fungi</taxon>
        <taxon>Dikarya</taxon>
        <taxon>Ascomycota</taxon>
        <taxon>Pezizomycotina</taxon>
        <taxon>Dothideomycetes</taxon>
        <taxon>Dothideomycetidae</taxon>
        <taxon>Myriangiales</taxon>
        <taxon>Elsinoaceae</taxon>
        <taxon>Elsinoe</taxon>
    </lineage>
</organism>
<dbReference type="EMBL" id="JAESVG020000010">
    <property type="protein sequence ID" value="KAG8623773.1"/>
    <property type="molecule type" value="Genomic_DNA"/>
</dbReference>
<dbReference type="SUPFAM" id="SSF56112">
    <property type="entry name" value="Protein kinase-like (PK-like)"/>
    <property type="match status" value="1"/>
</dbReference>
<dbReference type="SMART" id="SM00220">
    <property type="entry name" value="S_TKc"/>
    <property type="match status" value="1"/>
</dbReference>
<comment type="caution">
    <text evidence="2">The sequence shown here is derived from an EMBL/GenBank/DDBJ whole genome shotgun (WGS) entry which is preliminary data.</text>
</comment>
<proteinExistence type="predicted"/>